<comment type="caution">
    <text evidence="2">The sequence shown here is derived from an EMBL/GenBank/DDBJ whole genome shotgun (WGS) entry which is preliminary data.</text>
</comment>
<feature type="region of interest" description="Disordered" evidence="1">
    <location>
        <begin position="1"/>
        <end position="24"/>
    </location>
</feature>
<evidence type="ECO:0000256" key="1">
    <source>
        <dbReference type="SAM" id="MobiDB-lite"/>
    </source>
</evidence>
<name>A0A6M1LT36_9PROT</name>
<protein>
    <submittedName>
        <fullName evidence="2">Uncharacterized protein</fullName>
    </submittedName>
</protein>
<gene>
    <name evidence="2" type="ORF">G3576_26815</name>
</gene>
<dbReference type="RefSeq" id="WP_164697568.1">
    <property type="nucleotide sequence ID" value="NZ_JAAIKB010000017.1"/>
</dbReference>
<accession>A0A6M1LT36</accession>
<evidence type="ECO:0000313" key="2">
    <source>
        <dbReference type="EMBL" id="NGM23655.1"/>
    </source>
</evidence>
<reference evidence="2 3" key="2">
    <citation type="submission" date="2020-03" db="EMBL/GenBank/DDBJ databases">
        <title>Roseomonas stagni sp. nov., isolated from pond water in Japan.</title>
        <authorList>
            <person name="Furuhata K."/>
            <person name="Miyamoto H."/>
            <person name="Goto K."/>
        </authorList>
    </citation>
    <scope>NUCLEOTIDE SEQUENCE [LARGE SCALE GENOMIC DNA]</scope>
    <source>
        <strain evidence="2 3">PeD5</strain>
    </source>
</reference>
<reference evidence="2 3" key="1">
    <citation type="submission" date="2020-02" db="EMBL/GenBank/DDBJ databases">
        <authorList>
            <person name="Kim H.M."/>
            <person name="Jeon C.O."/>
        </authorList>
    </citation>
    <scope>NUCLEOTIDE SEQUENCE [LARGE SCALE GENOMIC DNA]</scope>
    <source>
        <strain evidence="2 3">PeD5</strain>
    </source>
</reference>
<dbReference type="EMBL" id="JAAIKB010000017">
    <property type="protein sequence ID" value="NGM23655.1"/>
    <property type="molecule type" value="Genomic_DNA"/>
</dbReference>
<sequence>MSLPPGIGHNGGPPLEEEPDPGGGRLFLWKRAHRKAWKTPPPEIALRRLARAEELGMSYKEYTLEIMERGKYL</sequence>
<dbReference type="AlphaFoldDB" id="A0A6M1LT36"/>
<keyword evidence="3" id="KW-1185">Reference proteome</keyword>
<organism evidence="2 3">
    <name type="scientific">Falsiroseomonas algicola</name>
    <dbReference type="NCBI Taxonomy" id="2716930"/>
    <lineage>
        <taxon>Bacteria</taxon>
        <taxon>Pseudomonadati</taxon>
        <taxon>Pseudomonadota</taxon>
        <taxon>Alphaproteobacteria</taxon>
        <taxon>Acetobacterales</taxon>
        <taxon>Roseomonadaceae</taxon>
        <taxon>Falsiroseomonas</taxon>
    </lineage>
</organism>
<dbReference type="Proteomes" id="UP000475385">
    <property type="component" value="Unassembled WGS sequence"/>
</dbReference>
<evidence type="ECO:0000313" key="3">
    <source>
        <dbReference type="Proteomes" id="UP000475385"/>
    </source>
</evidence>
<proteinExistence type="predicted"/>